<feature type="chain" id="PRO_5047116159" evidence="2">
    <location>
        <begin position="23"/>
        <end position="193"/>
    </location>
</feature>
<organism evidence="4 5">
    <name type="scientific">Streptomyces camelliae</name>
    <dbReference type="NCBI Taxonomy" id="3004093"/>
    <lineage>
        <taxon>Bacteria</taxon>
        <taxon>Bacillati</taxon>
        <taxon>Actinomycetota</taxon>
        <taxon>Actinomycetes</taxon>
        <taxon>Kitasatosporales</taxon>
        <taxon>Streptomycetaceae</taxon>
        <taxon>Streptomyces</taxon>
    </lineage>
</organism>
<feature type="domain" description="DUF4232" evidence="3">
    <location>
        <begin position="55"/>
        <end position="180"/>
    </location>
</feature>
<dbReference type="EMBL" id="CP115300">
    <property type="protein sequence ID" value="WBO62963.1"/>
    <property type="molecule type" value="Genomic_DNA"/>
</dbReference>
<evidence type="ECO:0000256" key="2">
    <source>
        <dbReference type="SAM" id="SignalP"/>
    </source>
</evidence>
<evidence type="ECO:0000313" key="4">
    <source>
        <dbReference type="EMBL" id="WBO62963.1"/>
    </source>
</evidence>
<evidence type="ECO:0000256" key="1">
    <source>
        <dbReference type="SAM" id="MobiDB-lite"/>
    </source>
</evidence>
<proteinExistence type="predicted"/>
<feature type="signal peptide" evidence="2">
    <location>
        <begin position="1"/>
        <end position="22"/>
    </location>
</feature>
<evidence type="ECO:0000313" key="5">
    <source>
        <dbReference type="Proteomes" id="UP001212326"/>
    </source>
</evidence>
<accession>A0ABY7NXJ3</accession>
<dbReference type="Proteomes" id="UP001212326">
    <property type="component" value="Chromosome"/>
</dbReference>
<sequence>MRATTRLTTGGLAALTAALALAACGTTNRTTTEAPPATATAKAPPAATTTAAPPCRTAALSWTLARLGTAKGVGHARLTARNDGPGTCVFGGYPGLEIHNGKADSIDGAGHGHPAAVTLPVRAAIAVDLRYTPAGTPGAGSWCVLQTEAVVRAPHDSRPAVVPVTDAHLRAATIDACGATVPMAPPRRVAQGR</sequence>
<dbReference type="InterPro" id="IPR025326">
    <property type="entry name" value="DUF4232"/>
</dbReference>
<gene>
    <name evidence="4" type="ORF">O1G22_09095</name>
</gene>
<keyword evidence="2" id="KW-0732">Signal</keyword>
<dbReference type="RefSeq" id="WP_270080861.1">
    <property type="nucleotide sequence ID" value="NZ_CP115300.1"/>
</dbReference>
<dbReference type="PROSITE" id="PS51257">
    <property type="entry name" value="PROKAR_LIPOPROTEIN"/>
    <property type="match status" value="1"/>
</dbReference>
<reference evidence="4 5" key="1">
    <citation type="submission" date="2022-12" db="EMBL/GenBank/DDBJ databases">
        <authorList>
            <person name="Mo P."/>
        </authorList>
    </citation>
    <scope>NUCLEOTIDE SEQUENCE [LARGE SCALE GENOMIC DNA]</scope>
    <source>
        <strain evidence="4 5">HUAS 2-6</strain>
    </source>
</reference>
<evidence type="ECO:0000259" key="3">
    <source>
        <dbReference type="Pfam" id="PF14016"/>
    </source>
</evidence>
<name>A0ABY7NXJ3_9ACTN</name>
<feature type="region of interest" description="Disordered" evidence="1">
    <location>
        <begin position="28"/>
        <end position="52"/>
    </location>
</feature>
<protein>
    <submittedName>
        <fullName evidence="4">DUF4232 domain-containing protein</fullName>
    </submittedName>
</protein>
<dbReference type="Pfam" id="PF14016">
    <property type="entry name" value="DUF4232"/>
    <property type="match status" value="1"/>
</dbReference>
<keyword evidence="5" id="KW-1185">Reference proteome</keyword>